<gene>
    <name evidence="1" type="ORF">Gogos_000135</name>
</gene>
<comment type="caution">
    <text evidence="1">The sequence shown here is derived from an EMBL/GenBank/DDBJ whole genome shotgun (WGS) entry which is preliminary data.</text>
</comment>
<reference evidence="1 2" key="1">
    <citation type="journal article" date="2019" name="Genome Biol. Evol.">
        <title>Insights into the evolution of the New World diploid cottons (Gossypium, subgenus Houzingenia) based on genome sequencing.</title>
        <authorList>
            <person name="Grover C.E."/>
            <person name="Arick M.A. 2nd"/>
            <person name="Thrash A."/>
            <person name="Conover J.L."/>
            <person name="Sanders W.S."/>
            <person name="Peterson D.G."/>
            <person name="Frelichowski J.E."/>
            <person name="Scheffler J.A."/>
            <person name="Scheffler B.E."/>
            <person name="Wendel J.F."/>
        </authorList>
    </citation>
    <scope>NUCLEOTIDE SEQUENCE [LARGE SCALE GENOMIC DNA]</scope>
    <source>
        <strain evidence="1">5</strain>
        <tissue evidence="1">Leaf</tissue>
    </source>
</reference>
<organism evidence="1 2">
    <name type="scientific">Gossypium gossypioides</name>
    <name type="common">Mexican cotton</name>
    <name type="synonym">Selera gossypioides</name>
    <dbReference type="NCBI Taxonomy" id="34282"/>
    <lineage>
        <taxon>Eukaryota</taxon>
        <taxon>Viridiplantae</taxon>
        <taxon>Streptophyta</taxon>
        <taxon>Embryophyta</taxon>
        <taxon>Tracheophyta</taxon>
        <taxon>Spermatophyta</taxon>
        <taxon>Magnoliopsida</taxon>
        <taxon>eudicotyledons</taxon>
        <taxon>Gunneridae</taxon>
        <taxon>Pentapetalae</taxon>
        <taxon>rosids</taxon>
        <taxon>malvids</taxon>
        <taxon>Malvales</taxon>
        <taxon>Malvaceae</taxon>
        <taxon>Malvoideae</taxon>
        <taxon>Gossypium</taxon>
    </lineage>
</organism>
<dbReference type="Proteomes" id="UP000593579">
    <property type="component" value="Unassembled WGS sequence"/>
</dbReference>
<accession>A0A7J9D1X7</accession>
<keyword evidence="2" id="KW-1185">Reference proteome</keyword>
<proteinExistence type="predicted"/>
<name>A0A7J9D1X7_GOSGO</name>
<dbReference type="OrthoDB" id="1430424at2759"/>
<dbReference type="EMBL" id="JABEZY010263630">
    <property type="protein sequence ID" value="MBA0754743.1"/>
    <property type="molecule type" value="Genomic_DNA"/>
</dbReference>
<dbReference type="AlphaFoldDB" id="A0A7J9D1X7"/>
<sequence>MHSLEEFERFNSNTPRCEEQGRRLCFEYIWLSCLSQSFGTC</sequence>
<protein>
    <submittedName>
        <fullName evidence="1">Uncharacterized protein</fullName>
    </submittedName>
</protein>
<evidence type="ECO:0000313" key="1">
    <source>
        <dbReference type="EMBL" id="MBA0754743.1"/>
    </source>
</evidence>
<evidence type="ECO:0000313" key="2">
    <source>
        <dbReference type="Proteomes" id="UP000593579"/>
    </source>
</evidence>